<dbReference type="AlphaFoldDB" id="A0A7X2NE06"/>
<evidence type="ECO:0000313" key="2">
    <source>
        <dbReference type="Proteomes" id="UP000461754"/>
    </source>
</evidence>
<dbReference type="EMBL" id="VUMO01000001">
    <property type="protein sequence ID" value="MSS18842.1"/>
    <property type="molecule type" value="Genomic_DNA"/>
</dbReference>
<reference evidence="1 2" key="1">
    <citation type="submission" date="2019-08" db="EMBL/GenBank/DDBJ databases">
        <title>In-depth cultivation of the pig gut microbiome towards novel bacterial diversity and tailored functional studies.</title>
        <authorList>
            <person name="Wylensek D."/>
            <person name="Hitch T.C.A."/>
            <person name="Clavel T."/>
        </authorList>
    </citation>
    <scope>NUCLEOTIDE SEQUENCE [LARGE SCALE GENOMIC DNA]</scope>
    <source>
        <strain evidence="1 2">RF-744-FAT-4</strain>
    </source>
</reference>
<evidence type="ECO:0000313" key="1">
    <source>
        <dbReference type="EMBL" id="MSS18842.1"/>
    </source>
</evidence>
<gene>
    <name evidence="1" type="ORF">FYJ52_00190</name>
</gene>
<accession>A0A7X2NE06</accession>
<protein>
    <submittedName>
        <fullName evidence="1">Uncharacterized protein</fullName>
    </submittedName>
</protein>
<sequence>MSKQENPIQATNLRAVSRDLRGIKARHPYTAESIDQAVKVLEFMDKQKRMRLGPKLLINGLKIPLMPHRTSKTFKTENGIYYESDTIKGLTFYINRQKGHIGIFDRKSGILEVDFDRLPAFISELLDIDYMYVDKED</sequence>
<proteinExistence type="predicted"/>
<dbReference type="Proteomes" id="UP000461754">
    <property type="component" value="Unassembled WGS sequence"/>
</dbReference>
<keyword evidence="2" id="KW-1185">Reference proteome</keyword>
<dbReference type="RefSeq" id="WP_154575250.1">
    <property type="nucleotide sequence ID" value="NZ_VUMO01000001.1"/>
</dbReference>
<name>A0A7X2NE06_9FIRM</name>
<organism evidence="1 2">
    <name type="scientific">Pseudoramibacter porci</name>
    <dbReference type="NCBI Taxonomy" id="2606631"/>
    <lineage>
        <taxon>Bacteria</taxon>
        <taxon>Bacillati</taxon>
        <taxon>Bacillota</taxon>
        <taxon>Clostridia</taxon>
        <taxon>Eubacteriales</taxon>
        <taxon>Eubacteriaceae</taxon>
        <taxon>Pseudoramibacter</taxon>
    </lineage>
</organism>
<comment type="caution">
    <text evidence="1">The sequence shown here is derived from an EMBL/GenBank/DDBJ whole genome shotgun (WGS) entry which is preliminary data.</text>
</comment>